<dbReference type="AlphaFoldDB" id="A0A835CRY5"/>
<dbReference type="EMBL" id="JACMRX010000004">
    <property type="protein sequence ID" value="KAF7991713.1"/>
    <property type="molecule type" value="Genomic_DNA"/>
</dbReference>
<organism evidence="2 3">
    <name type="scientific">Aphidius gifuensis</name>
    <name type="common">Parasitoid wasp</name>
    <dbReference type="NCBI Taxonomy" id="684658"/>
    <lineage>
        <taxon>Eukaryota</taxon>
        <taxon>Metazoa</taxon>
        <taxon>Ecdysozoa</taxon>
        <taxon>Arthropoda</taxon>
        <taxon>Hexapoda</taxon>
        <taxon>Insecta</taxon>
        <taxon>Pterygota</taxon>
        <taxon>Neoptera</taxon>
        <taxon>Endopterygota</taxon>
        <taxon>Hymenoptera</taxon>
        <taxon>Apocrita</taxon>
        <taxon>Ichneumonoidea</taxon>
        <taxon>Braconidae</taxon>
        <taxon>Aphidiinae</taxon>
        <taxon>Aphidius</taxon>
    </lineage>
</organism>
<evidence type="ECO:0000313" key="2">
    <source>
        <dbReference type="EMBL" id="KAF7991713.1"/>
    </source>
</evidence>
<evidence type="ECO:0000313" key="3">
    <source>
        <dbReference type="Proteomes" id="UP000639338"/>
    </source>
</evidence>
<gene>
    <name evidence="2" type="ORF">HCN44_010514</name>
</gene>
<feature type="compositionally biased region" description="Polar residues" evidence="1">
    <location>
        <begin position="55"/>
        <end position="73"/>
    </location>
</feature>
<accession>A0A835CRY5</accession>
<feature type="region of interest" description="Disordered" evidence="1">
    <location>
        <begin position="55"/>
        <end position="102"/>
    </location>
</feature>
<name>A0A835CRY5_APHGI</name>
<feature type="compositionally biased region" description="Polar residues" evidence="1">
    <location>
        <begin position="81"/>
        <end position="93"/>
    </location>
</feature>
<reference evidence="2 3" key="1">
    <citation type="submission" date="2020-08" db="EMBL/GenBank/DDBJ databases">
        <title>Aphidius gifuensis genome sequencing and assembly.</title>
        <authorList>
            <person name="Du Z."/>
        </authorList>
    </citation>
    <scope>NUCLEOTIDE SEQUENCE [LARGE SCALE GENOMIC DNA]</scope>
    <source>
        <strain evidence="2">YNYX2018</strain>
        <tissue evidence="2">Adults</tissue>
    </source>
</reference>
<keyword evidence="3" id="KW-1185">Reference proteome</keyword>
<protein>
    <submittedName>
        <fullName evidence="2">Uncharacterized protein</fullName>
    </submittedName>
</protein>
<proteinExistence type="predicted"/>
<dbReference type="Proteomes" id="UP000639338">
    <property type="component" value="Unassembled WGS sequence"/>
</dbReference>
<evidence type="ECO:0000256" key="1">
    <source>
        <dbReference type="SAM" id="MobiDB-lite"/>
    </source>
</evidence>
<sequence length="102" mass="11535">MHRISATTTPATLLPKNEAVIFLDKHAFTNQRSGCNLGVNSEFLNVQRHQQQIVNSQENGQQLVRHQQQQPTRASIIHYVGNSQERNTPQQILDGQEQPTPP</sequence>
<comment type="caution">
    <text evidence="2">The sequence shown here is derived from an EMBL/GenBank/DDBJ whole genome shotgun (WGS) entry which is preliminary data.</text>
</comment>